<gene>
    <name evidence="1" type="ORF">J2045_003117</name>
</gene>
<proteinExistence type="predicted"/>
<dbReference type="Proteomes" id="UP001238496">
    <property type="component" value="Unassembled WGS sequence"/>
</dbReference>
<evidence type="ECO:0000313" key="1">
    <source>
        <dbReference type="EMBL" id="MDQ0422072.1"/>
    </source>
</evidence>
<protein>
    <submittedName>
        <fullName evidence="1">Uncharacterized protein</fullName>
    </submittedName>
</protein>
<keyword evidence="2" id="KW-1185">Reference proteome</keyword>
<reference evidence="1 2" key="1">
    <citation type="submission" date="2023-07" db="EMBL/GenBank/DDBJ databases">
        <title>Genomic Encyclopedia of Type Strains, Phase IV (KMG-IV): sequencing the most valuable type-strain genomes for metagenomic binning, comparative biology and taxonomic classification.</title>
        <authorList>
            <person name="Goeker M."/>
        </authorList>
    </citation>
    <scope>NUCLEOTIDE SEQUENCE [LARGE SCALE GENOMIC DNA]</scope>
    <source>
        <strain evidence="1 2">DSM 1111</strain>
    </source>
</reference>
<evidence type="ECO:0000313" key="2">
    <source>
        <dbReference type="Proteomes" id="UP001238496"/>
    </source>
</evidence>
<organism evidence="1 2">
    <name type="scientific">Peteryoungia aggregata LMG 23059</name>
    <dbReference type="NCBI Taxonomy" id="1368425"/>
    <lineage>
        <taxon>Bacteria</taxon>
        <taxon>Pseudomonadati</taxon>
        <taxon>Pseudomonadota</taxon>
        <taxon>Alphaproteobacteria</taxon>
        <taxon>Hyphomicrobiales</taxon>
        <taxon>Rhizobiaceae</taxon>
        <taxon>Peteryoungia</taxon>
    </lineage>
</organism>
<sequence length="49" mass="5728">MVSFATDGLCAKEKTIYYQHLVDFFQFCEEWLLTVCGSGRISRFTEREA</sequence>
<feature type="non-terminal residue" evidence="1">
    <location>
        <position position="49"/>
    </location>
</feature>
<name>A0ABU0G9P5_9HYPH</name>
<comment type="caution">
    <text evidence="1">The sequence shown here is derived from an EMBL/GenBank/DDBJ whole genome shotgun (WGS) entry which is preliminary data.</text>
</comment>
<dbReference type="EMBL" id="JAUSUW010000009">
    <property type="protein sequence ID" value="MDQ0422072.1"/>
    <property type="molecule type" value="Genomic_DNA"/>
</dbReference>
<accession>A0ABU0G9P5</accession>